<proteinExistence type="inferred from homology"/>
<keyword evidence="5" id="KW-0963">Cytoplasm</keyword>
<comment type="caution">
    <text evidence="9">The sequence shown here is derived from an EMBL/GenBank/DDBJ whole genome shotgun (WGS) entry which is preliminary data.</text>
</comment>
<dbReference type="InterPro" id="IPR016098">
    <property type="entry name" value="CAP/MinC_C"/>
</dbReference>
<keyword evidence="6" id="KW-0206">Cytoskeleton</keyword>
<dbReference type="Gene3D" id="2.160.20.70">
    <property type="match status" value="1"/>
</dbReference>
<evidence type="ECO:0000256" key="3">
    <source>
        <dbReference type="ARBA" id="ARBA00008848"/>
    </source>
</evidence>
<sequence>MATTARLAPNAETFEHGLFPLRSPAAVAPGRLLRLGRAMPREIGQADFVQLGVRRLGLERAQAAILVDHFAALRGLSRGAPVPSRGLLLYLFAQAHQQSVVRSPVRSQEEVGDTWPRAEALSRAAAQPSARALAVLARGGRRLGELSRDRLAWLSRNADFLVRALRTCNAPAAATGAEAVADDGDDEGRGDAELAPFLRAVDVDLLGVLLEVHVVTLVAADVRAPSRAPISSLFPPFALEGDAHGDGGPTLTPAQLHDELLALLSDAGSHGRSPRLTARAAIVPAIGALNAPSLPNGGGDESPGGGARALEASDGPATPAGAPLAVLTGDDDASGMGARGGLLGPNVMVSHAHAPIADPAGGAPASPGAPGAVSGSRLHVTGVHKRTQLVERAALGPAPADACEALIVDCHGAYIYVLAPVRSVLVLGCTSCTIVLGAVSRNLSIEHCERLRVHAACGSVRIANCIEMNAFLCANRPPILTGENHRVSLAPFNAFFPRLARDLEDARIETRLAANLWDKPVAFSAPDGPVPPAVASLLPPDRFLPFAVPFESGALPSSPAQHGSAAAGLLRAESDWETAGNPCELPREYAAALAAAKRRLLAFQAQLGRISAPAVREEVQAAVHGRFKEWLVKSGHMRQVHDLMAFEPSGQ</sequence>
<feature type="compositionally biased region" description="Gly residues" evidence="7">
    <location>
        <begin position="296"/>
        <end position="307"/>
    </location>
</feature>
<evidence type="ECO:0000259" key="8">
    <source>
        <dbReference type="PROSITE" id="PS51329"/>
    </source>
</evidence>
<dbReference type="InterPro" id="IPR017901">
    <property type="entry name" value="C-CAP_CF_C-like"/>
</dbReference>
<evidence type="ECO:0000256" key="2">
    <source>
        <dbReference type="ARBA" id="ARBA00004647"/>
    </source>
</evidence>
<dbReference type="AlphaFoldDB" id="A0A8J5XGN4"/>
<evidence type="ECO:0000313" key="9">
    <source>
        <dbReference type="EMBL" id="KAG8463768.1"/>
    </source>
</evidence>
<evidence type="ECO:0000256" key="4">
    <source>
        <dbReference type="ARBA" id="ARBA00017559"/>
    </source>
</evidence>
<gene>
    <name evidence="9" type="ORF">KFE25_004041</name>
</gene>
<dbReference type="PROSITE" id="PS51329">
    <property type="entry name" value="C_CAP_COFACTOR_C"/>
    <property type="match status" value="1"/>
</dbReference>
<comment type="similarity">
    <text evidence="3">Belongs to the TBCC family.</text>
</comment>
<dbReference type="Proteomes" id="UP000751190">
    <property type="component" value="Unassembled WGS sequence"/>
</dbReference>
<dbReference type="PANTHER" id="PTHR16052:SF0">
    <property type="entry name" value="TBCC DOMAIN-CONTAINING PROTEIN 1"/>
    <property type="match status" value="1"/>
</dbReference>
<comment type="subcellular location">
    <subcellularLocation>
        <location evidence="1">Cytoplasm</location>
        <location evidence="1">Cytoskeleton</location>
        <location evidence="1">Microtubule organizing center</location>
        <location evidence="1">Centrosome</location>
    </subcellularLocation>
    <subcellularLocation>
        <location evidence="2">Cytoplasm</location>
        <location evidence="2">Cytoskeleton</location>
        <location evidence="2">Spindle pole</location>
    </subcellularLocation>
</comment>
<evidence type="ECO:0000256" key="1">
    <source>
        <dbReference type="ARBA" id="ARBA00004300"/>
    </source>
</evidence>
<dbReference type="PANTHER" id="PTHR16052">
    <property type="entry name" value="TBCC DOMAIN-CONTAINING PROTEIN 1"/>
    <property type="match status" value="1"/>
</dbReference>
<dbReference type="OrthoDB" id="427777at2759"/>
<evidence type="ECO:0000313" key="10">
    <source>
        <dbReference type="Proteomes" id="UP000751190"/>
    </source>
</evidence>
<dbReference type="EMBL" id="JAGTXO010000015">
    <property type="protein sequence ID" value="KAG8463768.1"/>
    <property type="molecule type" value="Genomic_DNA"/>
</dbReference>
<feature type="region of interest" description="Disordered" evidence="7">
    <location>
        <begin position="290"/>
        <end position="329"/>
    </location>
</feature>
<reference evidence="9" key="1">
    <citation type="submission" date="2021-05" db="EMBL/GenBank/DDBJ databases">
        <title>The genome of the haptophyte Pavlova lutheri (Diacronema luteri, Pavlovales) - a model for lipid biosynthesis in eukaryotic algae.</title>
        <authorList>
            <person name="Hulatt C.J."/>
            <person name="Posewitz M.C."/>
        </authorList>
    </citation>
    <scope>NUCLEOTIDE SEQUENCE</scope>
    <source>
        <strain evidence="9">NIVA-4/92</strain>
    </source>
</reference>
<dbReference type="OMA" id="CELPREY"/>
<dbReference type="GO" id="GO:0000922">
    <property type="term" value="C:spindle pole"/>
    <property type="evidence" value="ECO:0007669"/>
    <property type="project" value="UniProtKB-SubCell"/>
</dbReference>
<evidence type="ECO:0000256" key="6">
    <source>
        <dbReference type="ARBA" id="ARBA00023212"/>
    </source>
</evidence>
<protein>
    <recommendedName>
        <fullName evidence="4">TBCC domain-containing protein 1</fullName>
    </recommendedName>
</protein>
<dbReference type="SMART" id="SM00673">
    <property type="entry name" value="CARP"/>
    <property type="match status" value="2"/>
</dbReference>
<dbReference type="InterPro" id="IPR012945">
    <property type="entry name" value="Tubulin-bd_cofactor_C_dom"/>
</dbReference>
<dbReference type="InterPro" id="IPR006599">
    <property type="entry name" value="CARP_motif"/>
</dbReference>
<feature type="domain" description="C-CAP/cofactor C-like" evidence="8">
    <location>
        <begin position="367"/>
        <end position="508"/>
    </location>
</feature>
<dbReference type="InterPro" id="IPR039589">
    <property type="entry name" value="TBCC1"/>
</dbReference>
<keyword evidence="10" id="KW-1185">Reference proteome</keyword>
<dbReference type="Pfam" id="PF07986">
    <property type="entry name" value="TBCC"/>
    <property type="match status" value="1"/>
</dbReference>
<organism evidence="9 10">
    <name type="scientific">Diacronema lutheri</name>
    <name type="common">Unicellular marine alga</name>
    <name type="synonym">Monochrysis lutheri</name>
    <dbReference type="NCBI Taxonomy" id="2081491"/>
    <lineage>
        <taxon>Eukaryota</taxon>
        <taxon>Haptista</taxon>
        <taxon>Haptophyta</taxon>
        <taxon>Pavlovophyceae</taxon>
        <taxon>Pavlovales</taxon>
        <taxon>Pavlovaceae</taxon>
        <taxon>Diacronema</taxon>
    </lineage>
</organism>
<evidence type="ECO:0000256" key="7">
    <source>
        <dbReference type="SAM" id="MobiDB-lite"/>
    </source>
</evidence>
<accession>A0A8J5XGN4</accession>
<evidence type="ECO:0000256" key="5">
    <source>
        <dbReference type="ARBA" id="ARBA00022490"/>
    </source>
</evidence>
<name>A0A8J5XGN4_DIALT</name>
<dbReference type="GO" id="GO:0005813">
    <property type="term" value="C:centrosome"/>
    <property type="evidence" value="ECO:0007669"/>
    <property type="project" value="UniProtKB-SubCell"/>
</dbReference>